<keyword evidence="3 5" id="KW-1133">Transmembrane helix</keyword>
<accession>A0A0W1RYK0</accession>
<reference evidence="6 7" key="1">
    <citation type="submission" date="2015-12" db="EMBL/GenBank/DDBJ databases">
        <title>Haloferax profundi sp. nov. isolated from the Discovery deep brine-seawater interface in the Red Sea.</title>
        <authorList>
            <person name="Zhang G."/>
            <person name="Stingl U."/>
            <person name="Rashid M."/>
        </authorList>
    </citation>
    <scope>NUCLEOTIDE SEQUENCE [LARGE SCALE GENOMIC DNA]</scope>
    <source>
        <strain evidence="6 7">SB29</strain>
    </source>
</reference>
<evidence type="ECO:0000313" key="7">
    <source>
        <dbReference type="Proteomes" id="UP000053157"/>
    </source>
</evidence>
<feature type="transmembrane region" description="Helical" evidence="5">
    <location>
        <begin position="94"/>
        <end position="121"/>
    </location>
</feature>
<gene>
    <name evidence="6" type="ORF">AUR66_02425</name>
</gene>
<feature type="transmembrane region" description="Helical" evidence="5">
    <location>
        <begin position="22"/>
        <end position="43"/>
    </location>
</feature>
<comment type="caution">
    <text evidence="6">The sequence shown here is derived from an EMBL/GenBank/DDBJ whole genome shotgun (WGS) entry which is preliminary data.</text>
</comment>
<dbReference type="OrthoDB" id="199518at2157"/>
<proteinExistence type="predicted"/>
<feature type="transmembrane region" description="Helical" evidence="5">
    <location>
        <begin position="133"/>
        <end position="152"/>
    </location>
</feature>
<evidence type="ECO:0000256" key="5">
    <source>
        <dbReference type="SAM" id="Phobius"/>
    </source>
</evidence>
<name>A0A0W1RYK0_9EURY</name>
<keyword evidence="4 5" id="KW-0472">Membrane</keyword>
<evidence type="ECO:0000256" key="4">
    <source>
        <dbReference type="ARBA" id="ARBA00023136"/>
    </source>
</evidence>
<organism evidence="6 7">
    <name type="scientific">Haloferax profundi</name>
    <dbReference type="NCBI Taxonomy" id="1544718"/>
    <lineage>
        <taxon>Archaea</taxon>
        <taxon>Methanobacteriati</taxon>
        <taxon>Methanobacteriota</taxon>
        <taxon>Stenosarchaea group</taxon>
        <taxon>Halobacteria</taxon>
        <taxon>Halobacteriales</taxon>
        <taxon>Haloferacaceae</taxon>
        <taxon>Haloferax</taxon>
    </lineage>
</organism>
<protein>
    <submittedName>
        <fullName evidence="6">DoxX family protein</fullName>
    </submittedName>
</protein>
<evidence type="ECO:0000256" key="1">
    <source>
        <dbReference type="ARBA" id="ARBA00004141"/>
    </source>
</evidence>
<dbReference type="EMBL" id="LOPV01000451">
    <property type="protein sequence ID" value="KTG18796.1"/>
    <property type="molecule type" value="Genomic_DNA"/>
</dbReference>
<dbReference type="Pfam" id="PF07681">
    <property type="entry name" value="DoxX"/>
    <property type="match status" value="1"/>
</dbReference>
<evidence type="ECO:0000313" key="6">
    <source>
        <dbReference type="EMBL" id="KTG18796.1"/>
    </source>
</evidence>
<dbReference type="Proteomes" id="UP000053157">
    <property type="component" value="Unassembled WGS sequence"/>
</dbReference>
<evidence type="ECO:0000256" key="2">
    <source>
        <dbReference type="ARBA" id="ARBA00022692"/>
    </source>
</evidence>
<dbReference type="InterPro" id="IPR032808">
    <property type="entry name" value="DoxX"/>
</dbReference>
<dbReference type="AlphaFoldDB" id="A0A0W1RYK0"/>
<keyword evidence="7" id="KW-1185">Reference proteome</keyword>
<comment type="subcellular location">
    <subcellularLocation>
        <location evidence="1">Membrane</location>
        <topology evidence="1">Multi-pass membrane protein</topology>
    </subcellularLocation>
</comment>
<evidence type="ECO:0000256" key="3">
    <source>
        <dbReference type="ARBA" id="ARBA00022989"/>
    </source>
</evidence>
<dbReference type="RefSeq" id="WP_058573113.1">
    <property type="nucleotide sequence ID" value="NZ_LOPV01000451.1"/>
</dbReference>
<sequence length="179" mass="19166">MATNDFESTVAGVTVHAEAHPLSVWFVLALRVVMGIAFAVSGVENIGSGFDARNYLLYSVVENGSPVADLFVVLGGNDLFVQFVNVVVPWGELFIGLALVFGVATRLAAFSGAVMMALFYLGNWNIENGVVNLTYMVVLLAIAAFGAGRILGLDLFVERYRVGGVPLVERYPALDYVLG</sequence>
<dbReference type="GO" id="GO:0016020">
    <property type="term" value="C:membrane"/>
    <property type="evidence" value="ECO:0007669"/>
    <property type="project" value="UniProtKB-SubCell"/>
</dbReference>
<keyword evidence="2 5" id="KW-0812">Transmembrane</keyword>